<evidence type="ECO:0000313" key="1">
    <source>
        <dbReference type="EMBL" id="SFX17120.1"/>
    </source>
</evidence>
<dbReference type="EMBL" id="FPJO01000001">
    <property type="protein sequence ID" value="SFX17120.1"/>
    <property type="molecule type" value="Genomic_DNA"/>
</dbReference>
<dbReference type="Proteomes" id="UP000181909">
    <property type="component" value="Unassembled WGS sequence"/>
</dbReference>
<dbReference type="AlphaFoldDB" id="A0A1K1UWE6"/>
<protein>
    <submittedName>
        <fullName evidence="1">Uncharacterized protein</fullName>
    </submittedName>
</protein>
<accession>A0A1K1UWE6</accession>
<dbReference type="RefSeq" id="WP_256259562.1">
    <property type="nucleotide sequence ID" value="NZ_CP108276.1"/>
</dbReference>
<reference evidence="1 2" key="1">
    <citation type="submission" date="2016-11" db="EMBL/GenBank/DDBJ databases">
        <authorList>
            <person name="Jaros S."/>
            <person name="Januszkiewicz K."/>
            <person name="Wedrychowicz H."/>
        </authorList>
    </citation>
    <scope>NUCLEOTIDE SEQUENCE [LARGE SCALE GENOMIC DNA]</scope>
    <source>
        <strain evidence="1 2">OK807</strain>
    </source>
</reference>
<evidence type="ECO:0000313" key="2">
    <source>
        <dbReference type="Proteomes" id="UP000181909"/>
    </source>
</evidence>
<name>A0A1K1UWE6_STRAR</name>
<gene>
    <name evidence="1" type="ORF">SAMN02787144_1001781</name>
</gene>
<sequence>MSTSTINFGPGRPWGGVSQREYQRMAQDPRHQLAYRIHFAALGWADRHGHASFGPGKLAALLGRKDKPLSDQSTNNALARARELELVSPRSGAACLVLPSYVFQKRKGAPVPCRLHLDR</sequence>
<proteinExistence type="predicted"/>
<organism evidence="1 2">
    <name type="scientific">Streptomyces atratus</name>
    <dbReference type="NCBI Taxonomy" id="1893"/>
    <lineage>
        <taxon>Bacteria</taxon>
        <taxon>Bacillati</taxon>
        <taxon>Actinomycetota</taxon>
        <taxon>Actinomycetes</taxon>
        <taxon>Kitasatosporales</taxon>
        <taxon>Streptomycetaceae</taxon>
        <taxon>Streptomyces</taxon>
    </lineage>
</organism>